<proteinExistence type="predicted"/>
<accession>E0NTJ3</accession>
<gene>
    <name evidence="1" type="ORF">HMPREF0658_1495</name>
</gene>
<organism evidence="1 2">
    <name type="scientific">Hoylesella marshii DSM 16973 = JCM 13450</name>
    <dbReference type="NCBI Taxonomy" id="862515"/>
    <lineage>
        <taxon>Bacteria</taxon>
        <taxon>Pseudomonadati</taxon>
        <taxon>Bacteroidota</taxon>
        <taxon>Bacteroidia</taxon>
        <taxon>Bacteroidales</taxon>
        <taxon>Prevotellaceae</taxon>
        <taxon>Hoylesella</taxon>
    </lineage>
</organism>
<dbReference type="HOGENOM" id="CLU_3314672_0_0_10"/>
<reference evidence="1" key="1">
    <citation type="submission" date="2010-07" db="EMBL/GenBank/DDBJ databases">
        <authorList>
            <person name="Muzny D."/>
            <person name="Qin X."/>
            <person name="Deng J."/>
            <person name="Jiang H."/>
            <person name="Liu Y."/>
            <person name="Qu J."/>
            <person name="Song X.-Z."/>
            <person name="Zhang L."/>
            <person name="Thornton R."/>
            <person name="Coyle M."/>
            <person name="Francisco L."/>
            <person name="Jackson L."/>
            <person name="Javaid M."/>
            <person name="Korchina V."/>
            <person name="Kovar C."/>
            <person name="Mata R."/>
            <person name="Mathew T."/>
            <person name="Ngo R."/>
            <person name="Nguyen L."/>
            <person name="Nguyen N."/>
            <person name="Okwuonu G."/>
            <person name="Ongeri F."/>
            <person name="Pham C."/>
            <person name="Simmons D."/>
            <person name="Wilczek-Boney K."/>
            <person name="Hale W."/>
            <person name="Jakkamsetti A."/>
            <person name="Pham P."/>
            <person name="Ruth R."/>
            <person name="San Lucas F."/>
            <person name="Warren J."/>
            <person name="Zhang J."/>
            <person name="Zhao Z."/>
            <person name="Zhou C."/>
            <person name="Zhu D."/>
            <person name="Lee S."/>
            <person name="Bess C."/>
            <person name="Blankenburg K."/>
            <person name="Forbes L."/>
            <person name="Fu Q."/>
            <person name="Gubbala S."/>
            <person name="Hirani K."/>
            <person name="Jayaseelan J.C."/>
            <person name="Lara F."/>
            <person name="Munidasa M."/>
            <person name="Palculict T."/>
            <person name="Patil S."/>
            <person name="Pu L.-L."/>
            <person name="Saada N."/>
            <person name="Tang L."/>
            <person name="Weissenberger G."/>
            <person name="Zhu Y."/>
            <person name="Hemphill L."/>
            <person name="Shang Y."/>
            <person name="Youmans B."/>
            <person name="Ayvaz T."/>
            <person name="Ross M."/>
            <person name="Santibanez J."/>
            <person name="Aqrawi P."/>
            <person name="Gross S."/>
            <person name="Joshi V."/>
            <person name="Fowler G."/>
            <person name="Nazareth L."/>
            <person name="Reid J."/>
            <person name="Worley K."/>
            <person name="Petrosino J."/>
            <person name="Highlander S."/>
            <person name="Gibbs R."/>
        </authorList>
    </citation>
    <scope>NUCLEOTIDE SEQUENCE [LARGE SCALE GENOMIC DNA]</scope>
    <source>
        <strain evidence="1">DSM 16973</strain>
    </source>
</reference>
<evidence type="ECO:0000313" key="2">
    <source>
        <dbReference type="Proteomes" id="UP000004394"/>
    </source>
</evidence>
<name>E0NTJ3_9BACT</name>
<comment type="caution">
    <text evidence="1">The sequence shown here is derived from an EMBL/GenBank/DDBJ whole genome shotgun (WGS) entry which is preliminary data.</text>
</comment>
<dbReference type="EMBL" id="AEEI01000050">
    <property type="protein sequence ID" value="EFM01376.1"/>
    <property type="molecule type" value="Genomic_DNA"/>
</dbReference>
<dbReference type="BioCyc" id="PMAR862515-HMP:GMOO-1518-MONOMER"/>
<keyword evidence="2" id="KW-1185">Reference proteome</keyword>
<dbReference type="Proteomes" id="UP000004394">
    <property type="component" value="Unassembled WGS sequence"/>
</dbReference>
<protein>
    <submittedName>
        <fullName evidence="1">Uncharacterized protein</fullName>
    </submittedName>
</protein>
<dbReference type="AlphaFoldDB" id="E0NTJ3"/>
<sequence length="39" mass="4044">MPSATAATAQNCTTSAEENAGNMKWQIGHLSASCTVDFV</sequence>
<evidence type="ECO:0000313" key="1">
    <source>
        <dbReference type="EMBL" id="EFM01376.1"/>
    </source>
</evidence>